<feature type="binding site" evidence="9 11">
    <location>
        <begin position="64"/>
        <end position="67"/>
    </location>
    <ligand>
        <name>substrate</name>
    </ligand>
</feature>
<comment type="pathway">
    <text evidence="1 9 14">Porphyrin-containing compound metabolism; protoporphyrin-IX biosynthesis; 5-aminolevulinate from L-glutamyl-tRNA(Glu): step 1/2.</text>
</comment>
<keyword evidence="5 9" id="KW-0560">Oxidoreductase</keyword>
<feature type="binding site" evidence="9 11">
    <location>
        <position position="133"/>
    </location>
    <ligand>
        <name>substrate</name>
    </ligand>
</feature>
<dbReference type="AlphaFoldDB" id="A0A2D6YJH6"/>
<dbReference type="FunFam" id="3.30.460.30:FF:000001">
    <property type="entry name" value="Glutamyl-tRNA reductase"/>
    <property type="match status" value="1"/>
</dbReference>
<dbReference type="Proteomes" id="UP000226525">
    <property type="component" value="Unassembled WGS sequence"/>
</dbReference>
<dbReference type="FunFam" id="3.40.50.720:FF:000031">
    <property type="entry name" value="Glutamyl-tRNA reductase"/>
    <property type="match status" value="1"/>
</dbReference>
<dbReference type="SUPFAM" id="SSF69742">
    <property type="entry name" value="Glutamyl tRNA-reductase catalytic, N-terminal domain"/>
    <property type="match status" value="1"/>
</dbReference>
<comment type="function">
    <text evidence="9">Catalyzes the NADPH-dependent reduction of glutamyl-tRNA(Glu) to glutamate 1-semialdehyde (GSA).</text>
</comment>
<feature type="active site" description="Nucleophile" evidence="9 10">
    <location>
        <position position="65"/>
    </location>
</feature>
<evidence type="ECO:0000256" key="11">
    <source>
        <dbReference type="PIRSR" id="PIRSR000445-2"/>
    </source>
</evidence>
<dbReference type="SUPFAM" id="SSF69075">
    <property type="entry name" value="Glutamyl tRNA-reductase dimerization domain"/>
    <property type="match status" value="1"/>
</dbReference>
<name>A0A2D6YJH6_9DELT</name>
<dbReference type="PANTHER" id="PTHR43013">
    <property type="entry name" value="GLUTAMYL-TRNA REDUCTASE"/>
    <property type="match status" value="1"/>
</dbReference>
<dbReference type="InterPro" id="IPR018214">
    <property type="entry name" value="GluRdtase_CS"/>
</dbReference>
<dbReference type="InterPro" id="IPR006151">
    <property type="entry name" value="Shikm_DH/Glu-tRNA_Rdtase"/>
</dbReference>
<protein>
    <recommendedName>
        <fullName evidence="8 9">Glutamyl-tRNA reductase</fullName>
        <shortName evidence="9">GluTR</shortName>
        <ecNumber evidence="3 9">1.2.1.70</ecNumber>
    </recommendedName>
</protein>
<dbReference type="GO" id="GO:0050661">
    <property type="term" value="F:NADP binding"/>
    <property type="evidence" value="ECO:0007669"/>
    <property type="project" value="InterPro"/>
</dbReference>
<feature type="site" description="Important for activity" evidence="9 13">
    <location>
        <position position="112"/>
    </location>
</feature>
<dbReference type="Pfam" id="PF00745">
    <property type="entry name" value="GlutR_dimer"/>
    <property type="match status" value="1"/>
</dbReference>
<dbReference type="PIRSF" id="PIRSF000445">
    <property type="entry name" value="4pyrrol_synth_GluRdtase"/>
    <property type="match status" value="1"/>
</dbReference>
<dbReference type="InterPro" id="IPR015896">
    <property type="entry name" value="4pyrrol_synth_GluRdtase_dimer"/>
</dbReference>
<dbReference type="Gene3D" id="3.40.50.720">
    <property type="entry name" value="NAD(P)-binding Rossmann-like Domain"/>
    <property type="match status" value="1"/>
</dbReference>
<dbReference type="Pfam" id="PF05201">
    <property type="entry name" value="GlutR_N"/>
    <property type="match status" value="1"/>
</dbReference>
<dbReference type="GO" id="GO:0019353">
    <property type="term" value="P:protoporphyrinogen IX biosynthetic process from glutamate"/>
    <property type="evidence" value="ECO:0007669"/>
    <property type="project" value="TreeGrafter"/>
</dbReference>
<evidence type="ECO:0000256" key="2">
    <source>
        <dbReference type="ARBA" id="ARBA00005916"/>
    </source>
</evidence>
<evidence type="ECO:0000256" key="12">
    <source>
        <dbReference type="PIRSR" id="PIRSR000445-3"/>
    </source>
</evidence>
<organism evidence="18 19">
    <name type="scientific">SAR324 cluster bacterium</name>
    <dbReference type="NCBI Taxonomy" id="2024889"/>
    <lineage>
        <taxon>Bacteria</taxon>
        <taxon>Deltaproteobacteria</taxon>
        <taxon>SAR324 cluster</taxon>
    </lineage>
</organism>
<evidence type="ECO:0000256" key="5">
    <source>
        <dbReference type="ARBA" id="ARBA00023002"/>
    </source>
</evidence>
<comment type="domain">
    <text evidence="9">Possesses an unusual extended V-shaped dimeric structure with each monomer consisting of three distinct domains arranged along a curved 'spinal' alpha-helix. The N-terminal catalytic domain specifically recognizes the glutamate moiety of the substrate. The second domain is the NADPH-binding domain, and the third C-terminal domain is responsible for dimerization.</text>
</comment>
<dbReference type="NCBIfam" id="TIGR01035">
    <property type="entry name" value="hemA"/>
    <property type="match status" value="1"/>
</dbReference>
<gene>
    <name evidence="9" type="primary">hemA</name>
    <name evidence="18" type="ORF">CMN54_07790</name>
</gene>
<evidence type="ECO:0000256" key="3">
    <source>
        <dbReference type="ARBA" id="ARBA00012970"/>
    </source>
</evidence>
<evidence type="ECO:0000256" key="8">
    <source>
        <dbReference type="ARBA" id="ARBA00068659"/>
    </source>
</evidence>
<feature type="binding site" evidence="9 11">
    <location>
        <position position="122"/>
    </location>
    <ligand>
        <name>substrate</name>
    </ligand>
</feature>
<sequence>MSEFFADYFESTGGSVKVGVLGWSYKKTSVELRDKIALSTVEQAEVADRLKNSMPIEELTILSTCNRTEFYFSASEIKPISGHLLDFLVNRWDLEELKVQAYQICDVEAARHLFRVASSLDSMVLGEPQILGQLKEAFQRFRDLGWVGGRFNYLFPNAFHTAKRVRSETGISNYAVSISFAAVELAKRIFSDLSQQRALIIGAGEMAELALQNLKSHGVAGVLVTNRTYTNAENLAKKFGGTAIPFDQLENRLSEADIIISSTGARHFVLTQSMVRKCLKNRRGRAMFLIDIAVPRDIEPEINDLPGAYCYDIDDLQNVVQKNQEERVIQAKQAGKILEDEIARVQDWFLTRSAVPTIRKIRNEFEHVSQAELDKTLNSLNHLSDKDRILVRSLVHRIMQKILHKPTINLKKLSKEEDKSLQLQTLLDVFSEKDGDSQMLDEKKPKLKLVRGAKP</sequence>
<dbReference type="InterPro" id="IPR036291">
    <property type="entry name" value="NAD(P)-bd_dom_sf"/>
</dbReference>
<dbReference type="Gene3D" id="3.30.460.30">
    <property type="entry name" value="Glutamyl-tRNA reductase, N-terminal domain"/>
    <property type="match status" value="1"/>
</dbReference>
<evidence type="ECO:0000256" key="14">
    <source>
        <dbReference type="RuleBase" id="RU000584"/>
    </source>
</evidence>
<dbReference type="PANTHER" id="PTHR43013:SF1">
    <property type="entry name" value="GLUTAMYL-TRNA REDUCTASE"/>
    <property type="match status" value="1"/>
</dbReference>
<dbReference type="SUPFAM" id="SSF51735">
    <property type="entry name" value="NAD(P)-binding Rossmann-fold domains"/>
    <property type="match status" value="1"/>
</dbReference>
<feature type="binding site" evidence="9 11">
    <location>
        <begin position="127"/>
        <end position="129"/>
    </location>
    <ligand>
        <name>substrate</name>
    </ligand>
</feature>
<comment type="subunit">
    <text evidence="9">Homodimer.</text>
</comment>
<reference evidence="19" key="1">
    <citation type="submission" date="2017-09" db="EMBL/GenBank/DDBJ databases">
        <title>The Reconstruction of 2,631 Draft Metagenome-Assembled Genomes from the Global Oceans.</title>
        <authorList>
            <person name="Tully B.J."/>
            <person name="Graham E.D."/>
            <person name="Heidelberg J.F."/>
        </authorList>
    </citation>
    <scope>NUCLEOTIDE SEQUENCE [LARGE SCALE GENOMIC DNA]</scope>
</reference>
<evidence type="ECO:0000256" key="7">
    <source>
        <dbReference type="ARBA" id="ARBA00047464"/>
    </source>
</evidence>
<dbReference type="UniPathway" id="UPA00251">
    <property type="reaction ID" value="UER00316"/>
</dbReference>
<evidence type="ECO:0000256" key="6">
    <source>
        <dbReference type="ARBA" id="ARBA00023244"/>
    </source>
</evidence>
<dbReference type="EMBL" id="NZEX01000089">
    <property type="protein sequence ID" value="MAH63330.1"/>
    <property type="molecule type" value="Genomic_DNA"/>
</dbReference>
<dbReference type="CDD" id="cd05213">
    <property type="entry name" value="NAD_bind_Glutamyl_tRNA_reduct"/>
    <property type="match status" value="1"/>
</dbReference>
<dbReference type="InterPro" id="IPR036343">
    <property type="entry name" value="GluRdtase_N_sf"/>
</dbReference>
<dbReference type="GO" id="GO:0008883">
    <property type="term" value="F:glutamyl-tRNA reductase activity"/>
    <property type="evidence" value="ECO:0007669"/>
    <property type="project" value="UniProtKB-UniRule"/>
</dbReference>
<evidence type="ECO:0000313" key="19">
    <source>
        <dbReference type="Proteomes" id="UP000226525"/>
    </source>
</evidence>
<evidence type="ECO:0000256" key="9">
    <source>
        <dbReference type="HAMAP-Rule" id="MF_00087"/>
    </source>
</evidence>
<dbReference type="Pfam" id="PF01488">
    <property type="entry name" value="Shikimate_DH"/>
    <property type="match status" value="1"/>
</dbReference>
<comment type="caution">
    <text evidence="18">The sequence shown here is derived from an EMBL/GenBank/DDBJ whole genome shotgun (WGS) entry which is preliminary data.</text>
</comment>
<dbReference type="EC" id="1.2.1.70" evidence="3 9"/>
<feature type="domain" description="Quinate/shikimate 5-dehydrogenase/glutamyl-tRNA reductase" evidence="16">
    <location>
        <begin position="184"/>
        <end position="319"/>
    </location>
</feature>
<evidence type="ECO:0000259" key="16">
    <source>
        <dbReference type="Pfam" id="PF01488"/>
    </source>
</evidence>
<evidence type="ECO:0000256" key="13">
    <source>
        <dbReference type="PIRSR" id="PIRSR000445-4"/>
    </source>
</evidence>
<comment type="similarity">
    <text evidence="2 9 14">Belongs to the glutamyl-tRNA reductase family.</text>
</comment>
<feature type="binding site" evidence="9 12">
    <location>
        <begin position="202"/>
        <end position="207"/>
    </location>
    <ligand>
        <name>NADP(+)</name>
        <dbReference type="ChEBI" id="CHEBI:58349"/>
    </ligand>
</feature>
<evidence type="ECO:0000256" key="10">
    <source>
        <dbReference type="PIRSR" id="PIRSR000445-1"/>
    </source>
</evidence>
<keyword evidence="4 9" id="KW-0521">NADP</keyword>
<evidence type="ECO:0000256" key="1">
    <source>
        <dbReference type="ARBA" id="ARBA00005059"/>
    </source>
</evidence>
<dbReference type="PROSITE" id="PS00747">
    <property type="entry name" value="GLUTR"/>
    <property type="match status" value="1"/>
</dbReference>
<dbReference type="HAMAP" id="MF_00087">
    <property type="entry name" value="Glu_tRNA_reductase"/>
    <property type="match status" value="1"/>
</dbReference>
<proteinExistence type="inferred from homology"/>
<feature type="domain" description="Glutamyl-tRNA reductase N-terminal" evidence="17">
    <location>
        <begin position="21"/>
        <end position="169"/>
    </location>
</feature>
<evidence type="ECO:0000259" key="17">
    <source>
        <dbReference type="Pfam" id="PF05201"/>
    </source>
</evidence>
<keyword evidence="6 9" id="KW-0627">Porphyrin biosynthesis</keyword>
<evidence type="ECO:0000256" key="4">
    <source>
        <dbReference type="ARBA" id="ARBA00022857"/>
    </source>
</evidence>
<comment type="catalytic activity">
    <reaction evidence="7 9 14">
        <text>(S)-4-amino-5-oxopentanoate + tRNA(Glu) + NADP(+) = L-glutamyl-tRNA(Glu) + NADPH + H(+)</text>
        <dbReference type="Rhea" id="RHEA:12344"/>
        <dbReference type="Rhea" id="RHEA-COMP:9663"/>
        <dbReference type="Rhea" id="RHEA-COMP:9680"/>
        <dbReference type="ChEBI" id="CHEBI:15378"/>
        <dbReference type="ChEBI" id="CHEBI:57501"/>
        <dbReference type="ChEBI" id="CHEBI:57783"/>
        <dbReference type="ChEBI" id="CHEBI:58349"/>
        <dbReference type="ChEBI" id="CHEBI:78442"/>
        <dbReference type="ChEBI" id="CHEBI:78520"/>
        <dbReference type="EC" id="1.2.1.70"/>
    </reaction>
</comment>
<feature type="domain" description="Tetrapyrrole biosynthesis glutamyl-tRNA reductase dimerisation" evidence="15">
    <location>
        <begin position="333"/>
        <end position="430"/>
    </location>
</feature>
<evidence type="ECO:0000259" key="15">
    <source>
        <dbReference type="Pfam" id="PF00745"/>
    </source>
</evidence>
<comment type="miscellaneous">
    <text evidence="9">During catalysis, the active site Cys acts as a nucleophile attacking the alpha-carbonyl group of tRNA-bound glutamate with the formation of a thioester intermediate between enzyme and glutamate, and the concomitant release of tRNA(Glu). The thioester intermediate is finally reduced by direct hydride transfer from NADPH, to form the product GSA.</text>
</comment>
<evidence type="ECO:0000313" key="18">
    <source>
        <dbReference type="EMBL" id="MAH63330.1"/>
    </source>
</evidence>
<dbReference type="InterPro" id="IPR015895">
    <property type="entry name" value="4pyrrol_synth_GluRdtase_N"/>
</dbReference>
<dbReference type="InterPro" id="IPR000343">
    <property type="entry name" value="4pyrrol_synth_GluRdtase"/>
</dbReference>
<accession>A0A2D6YJH6</accession>
<dbReference type="InterPro" id="IPR036453">
    <property type="entry name" value="GluRdtase_dimer_dom_sf"/>
</dbReference>